<dbReference type="PROSITE" id="PS51379">
    <property type="entry name" value="4FE4S_FER_2"/>
    <property type="match status" value="3"/>
</dbReference>
<dbReference type="EMBL" id="BARV01013011">
    <property type="protein sequence ID" value="GAI10568.1"/>
    <property type="molecule type" value="Genomic_DNA"/>
</dbReference>
<dbReference type="InterPro" id="IPR017896">
    <property type="entry name" value="4Fe4S_Fe-S-bd"/>
</dbReference>
<dbReference type="Gene3D" id="3.30.70.20">
    <property type="match status" value="1"/>
</dbReference>
<evidence type="ECO:0000259" key="1">
    <source>
        <dbReference type="PROSITE" id="PS51379"/>
    </source>
</evidence>
<comment type="caution">
    <text evidence="2">The sequence shown here is derived from an EMBL/GenBank/DDBJ whole genome shotgun (WGS) entry which is preliminary data.</text>
</comment>
<organism evidence="2">
    <name type="scientific">marine sediment metagenome</name>
    <dbReference type="NCBI Taxonomy" id="412755"/>
    <lineage>
        <taxon>unclassified sequences</taxon>
        <taxon>metagenomes</taxon>
        <taxon>ecological metagenomes</taxon>
    </lineage>
</organism>
<evidence type="ECO:0000313" key="2">
    <source>
        <dbReference type="EMBL" id="GAI10568.1"/>
    </source>
</evidence>
<feature type="domain" description="4Fe-4S ferredoxin-type" evidence="1">
    <location>
        <begin position="128"/>
        <end position="162"/>
    </location>
</feature>
<name>X1KV41_9ZZZZ</name>
<gene>
    <name evidence="2" type="ORF">S06H3_23777</name>
</gene>
<feature type="non-terminal residue" evidence="2">
    <location>
        <position position="174"/>
    </location>
</feature>
<reference evidence="2" key="1">
    <citation type="journal article" date="2014" name="Front. Microbiol.">
        <title>High frequency of phylogenetically diverse reductive dehalogenase-homologous genes in deep subseafloor sedimentary metagenomes.</title>
        <authorList>
            <person name="Kawai M."/>
            <person name="Futagami T."/>
            <person name="Toyoda A."/>
            <person name="Takaki Y."/>
            <person name="Nishi S."/>
            <person name="Hori S."/>
            <person name="Arai W."/>
            <person name="Tsubouchi T."/>
            <person name="Morono Y."/>
            <person name="Uchiyama I."/>
            <person name="Ito T."/>
            <person name="Fujiyama A."/>
            <person name="Inagaki F."/>
            <person name="Takami H."/>
        </authorList>
    </citation>
    <scope>NUCLEOTIDE SEQUENCE</scope>
    <source>
        <strain evidence="2">Expedition CK06-06</strain>
    </source>
</reference>
<feature type="domain" description="4Fe-4S ferredoxin-type" evidence="1">
    <location>
        <begin position="1"/>
        <end position="19"/>
    </location>
</feature>
<sequence length="174" mass="19840">GCSFCKLICPTDAIELGPVPEIAQGIIENAPYIIIDYDKCCYCMLCPVVCINDVYETTIKPEEQIILDQYPKLKPFYEINFEKCIKDTKNEICNLCLKVREGNFIKDFFKIQKECPTKCFKLESPIKGEVIIKQNMLHRCDPTGCKACVNICPTESFFIPETAEDVKKYGKIAV</sequence>
<dbReference type="SUPFAM" id="SSF54862">
    <property type="entry name" value="4Fe-4S ferredoxins"/>
    <property type="match status" value="1"/>
</dbReference>
<accession>X1KV41</accession>
<feature type="non-terminal residue" evidence="2">
    <location>
        <position position="1"/>
    </location>
</feature>
<protein>
    <recommendedName>
        <fullName evidence="1">4Fe-4S ferredoxin-type domain-containing protein</fullName>
    </recommendedName>
</protein>
<feature type="domain" description="4Fe-4S ferredoxin-type" evidence="1">
    <location>
        <begin position="31"/>
        <end position="60"/>
    </location>
</feature>
<proteinExistence type="predicted"/>
<dbReference type="AlphaFoldDB" id="X1KV41"/>